<dbReference type="RefSeq" id="XP_056485198.1">
    <property type="nucleotide sequence ID" value="XM_056634578.1"/>
</dbReference>
<keyword evidence="3" id="KW-1185">Reference proteome</keyword>
<reference evidence="2" key="1">
    <citation type="submission" date="2022-12" db="EMBL/GenBank/DDBJ databases">
        <authorList>
            <person name="Petersen C."/>
        </authorList>
    </citation>
    <scope>NUCLEOTIDE SEQUENCE</scope>
    <source>
        <strain evidence="2">IBT 29677</strain>
    </source>
</reference>
<dbReference type="AlphaFoldDB" id="A0A9W9VQL3"/>
<organism evidence="2 3">
    <name type="scientific">Penicillium cosmopolitanum</name>
    <dbReference type="NCBI Taxonomy" id="1131564"/>
    <lineage>
        <taxon>Eukaryota</taxon>
        <taxon>Fungi</taxon>
        <taxon>Dikarya</taxon>
        <taxon>Ascomycota</taxon>
        <taxon>Pezizomycotina</taxon>
        <taxon>Eurotiomycetes</taxon>
        <taxon>Eurotiomycetidae</taxon>
        <taxon>Eurotiales</taxon>
        <taxon>Aspergillaceae</taxon>
        <taxon>Penicillium</taxon>
    </lineage>
</organism>
<feature type="region of interest" description="Disordered" evidence="1">
    <location>
        <begin position="177"/>
        <end position="199"/>
    </location>
</feature>
<evidence type="ECO:0008006" key="4">
    <source>
        <dbReference type="Google" id="ProtNLM"/>
    </source>
</evidence>
<evidence type="ECO:0000313" key="2">
    <source>
        <dbReference type="EMBL" id="KAJ5387400.1"/>
    </source>
</evidence>
<comment type="caution">
    <text evidence="2">The sequence shown here is derived from an EMBL/GenBank/DDBJ whole genome shotgun (WGS) entry which is preliminary data.</text>
</comment>
<name>A0A9W9VQL3_9EURO</name>
<feature type="compositionally biased region" description="Low complexity" evidence="1">
    <location>
        <begin position="60"/>
        <end position="71"/>
    </location>
</feature>
<evidence type="ECO:0000256" key="1">
    <source>
        <dbReference type="SAM" id="MobiDB-lite"/>
    </source>
</evidence>
<dbReference type="PANTHER" id="PTHR38167:SF1">
    <property type="entry name" value="C2H2-TYPE DOMAIN-CONTAINING PROTEIN"/>
    <property type="match status" value="1"/>
</dbReference>
<protein>
    <recommendedName>
        <fullName evidence="4">C2H2-type domain-containing protein</fullName>
    </recommendedName>
</protein>
<dbReference type="OrthoDB" id="5422613at2759"/>
<gene>
    <name evidence="2" type="ORF">N7509_009941</name>
</gene>
<dbReference type="GeneID" id="81373558"/>
<evidence type="ECO:0000313" key="3">
    <source>
        <dbReference type="Proteomes" id="UP001147747"/>
    </source>
</evidence>
<feature type="compositionally biased region" description="Basic and acidic residues" evidence="1">
    <location>
        <begin position="177"/>
        <end position="188"/>
    </location>
</feature>
<feature type="region of interest" description="Disordered" evidence="1">
    <location>
        <begin position="47"/>
        <end position="97"/>
    </location>
</feature>
<sequence>MADPTGVDEDATKLNNAIGRLSWPKLVQMTRVLCQKNDAARDFYRSKLFVNEEDVPRPSTPRSPDRTPSPSEASDEGDEGNPPKPHPVPSPQTTGFKRSRPRYALCINCEREFDVVANTKKSCQYHWSEAEVDEDAFADHDECTHGPMDTEDNRAAYPDKFIYDCCDRTSDDKGCVTDWHKGDTRTNEETEDGPLGTEY</sequence>
<reference evidence="2" key="2">
    <citation type="journal article" date="2023" name="IMA Fungus">
        <title>Comparative genomic study of the Penicillium genus elucidates a diverse pangenome and 15 lateral gene transfer events.</title>
        <authorList>
            <person name="Petersen C."/>
            <person name="Sorensen T."/>
            <person name="Nielsen M.R."/>
            <person name="Sondergaard T.E."/>
            <person name="Sorensen J.L."/>
            <person name="Fitzpatrick D.A."/>
            <person name="Frisvad J.C."/>
            <person name="Nielsen K.L."/>
        </authorList>
    </citation>
    <scope>NUCLEOTIDE SEQUENCE</scope>
    <source>
        <strain evidence="2">IBT 29677</strain>
    </source>
</reference>
<dbReference type="EMBL" id="JAPZBU010000009">
    <property type="protein sequence ID" value="KAJ5387400.1"/>
    <property type="molecule type" value="Genomic_DNA"/>
</dbReference>
<proteinExistence type="predicted"/>
<dbReference type="Proteomes" id="UP001147747">
    <property type="component" value="Unassembled WGS sequence"/>
</dbReference>
<dbReference type="PANTHER" id="PTHR38167">
    <property type="entry name" value="C2H2-TYPE DOMAIN-CONTAINING PROTEIN"/>
    <property type="match status" value="1"/>
</dbReference>
<accession>A0A9W9VQL3</accession>